<evidence type="ECO:0000256" key="3">
    <source>
        <dbReference type="ARBA" id="ARBA00022475"/>
    </source>
</evidence>
<gene>
    <name evidence="10" type="ORF">B841_03225</name>
</gene>
<feature type="transmembrane region" description="Helical" evidence="7">
    <location>
        <begin position="134"/>
        <end position="167"/>
    </location>
</feature>
<evidence type="ECO:0000256" key="8">
    <source>
        <dbReference type="SAM" id="MobiDB-lite"/>
    </source>
</evidence>
<dbReference type="PANTHER" id="PTHR43163:SF9">
    <property type="entry name" value="ABC TRANSPORTER PERMEASE PROTEIN"/>
    <property type="match status" value="1"/>
</dbReference>
<dbReference type="Pfam" id="PF00528">
    <property type="entry name" value="BPD_transp_1"/>
    <property type="match status" value="1"/>
</dbReference>
<evidence type="ECO:0000256" key="7">
    <source>
        <dbReference type="RuleBase" id="RU363032"/>
    </source>
</evidence>
<evidence type="ECO:0000313" key="10">
    <source>
        <dbReference type="EMBL" id="AGS34128.1"/>
    </source>
</evidence>
<dbReference type="CDD" id="cd06261">
    <property type="entry name" value="TM_PBP2"/>
    <property type="match status" value="1"/>
</dbReference>
<reference evidence="10 11" key="1">
    <citation type="submission" date="2012-11" db="EMBL/GenBank/DDBJ databases">
        <title>The complete genome sequence of Corynebacterium maris Coryn-1 (=DSM 45190).</title>
        <authorList>
            <person name="Schaffert L."/>
            <person name="Albersmeier A."/>
            <person name="Kalinowski J."/>
            <person name="Ruckert C."/>
        </authorList>
    </citation>
    <scope>NUCLEOTIDE SEQUENCE [LARGE SCALE GENOMIC DNA]</scope>
    <source>
        <strain evidence="11">Coryn-1</strain>
    </source>
</reference>
<dbReference type="PANTHER" id="PTHR43163">
    <property type="entry name" value="DIPEPTIDE TRANSPORT SYSTEM PERMEASE PROTEIN DPPB-RELATED"/>
    <property type="match status" value="1"/>
</dbReference>
<feature type="domain" description="ABC transmembrane type-1" evidence="9">
    <location>
        <begin position="98"/>
        <end position="312"/>
    </location>
</feature>
<feature type="region of interest" description="Disordered" evidence="8">
    <location>
        <begin position="325"/>
        <end position="346"/>
    </location>
</feature>
<sequence length="346" mass="36759">MVLKRLTLTLARMAGLLLSITFIAFLLVEFSPLDPVGKYVSSLRGVSDEQVARIAELWGQNLPWWERYLGWLGGVLTGDFGVSHIHRAEVTDILATAVGNSLLLMAMAWVLSAVLGYGLGVLAGATRGSVLDRVVVLVCYVLTSTPTFVVGLVLMLIFAVQLGWAPIGLSQPLGMLSEDVTFGDRLQHALLPAITVAIVGIANVTVHTRQAVGEFMESDVARFARARGMGTWTVVRRHGVRNTLLPAVMLQFTSLATLISGSALAEVVFSYHGLGSVITQAGLDSDVPLLLGGVLIAAVLVFVGNFCADVIAVALEPRVRRSVAAQEDDAAHPAPRGEVAYAPGPQ</sequence>
<keyword evidence="3" id="KW-1003">Cell membrane</keyword>
<dbReference type="KEGG" id="cmd:B841_03225"/>
<evidence type="ECO:0000256" key="1">
    <source>
        <dbReference type="ARBA" id="ARBA00004651"/>
    </source>
</evidence>
<keyword evidence="2 7" id="KW-0813">Transport</keyword>
<dbReference type="InterPro" id="IPR035906">
    <property type="entry name" value="MetI-like_sf"/>
</dbReference>
<dbReference type="STRING" id="1224163.B841_03225"/>
<evidence type="ECO:0000256" key="5">
    <source>
        <dbReference type="ARBA" id="ARBA00022989"/>
    </source>
</evidence>
<dbReference type="InterPro" id="IPR000515">
    <property type="entry name" value="MetI-like"/>
</dbReference>
<evidence type="ECO:0000256" key="6">
    <source>
        <dbReference type="ARBA" id="ARBA00023136"/>
    </source>
</evidence>
<evidence type="ECO:0000313" key="11">
    <source>
        <dbReference type="Proteomes" id="UP000015388"/>
    </source>
</evidence>
<keyword evidence="11" id="KW-1185">Reference proteome</keyword>
<evidence type="ECO:0000259" key="9">
    <source>
        <dbReference type="PROSITE" id="PS50928"/>
    </source>
</evidence>
<dbReference type="GO" id="GO:0005886">
    <property type="term" value="C:plasma membrane"/>
    <property type="evidence" value="ECO:0007669"/>
    <property type="project" value="UniProtKB-SubCell"/>
</dbReference>
<comment type="subcellular location">
    <subcellularLocation>
        <location evidence="1 7">Cell membrane</location>
        <topology evidence="1 7">Multi-pass membrane protein</topology>
    </subcellularLocation>
</comment>
<dbReference type="EMBL" id="CP003924">
    <property type="protein sequence ID" value="AGS34128.1"/>
    <property type="molecule type" value="Genomic_DNA"/>
</dbReference>
<feature type="transmembrane region" description="Helical" evidence="7">
    <location>
        <begin position="102"/>
        <end position="122"/>
    </location>
</feature>
<evidence type="ECO:0000256" key="2">
    <source>
        <dbReference type="ARBA" id="ARBA00022448"/>
    </source>
</evidence>
<protein>
    <recommendedName>
        <fullName evidence="9">ABC transmembrane type-1 domain-containing protein</fullName>
    </recommendedName>
</protein>
<dbReference type="SUPFAM" id="SSF161098">
    <property type="entry name" value="MetI-like"/>
    <property type="match status" value="1"/>
</dbReference>
<organism evidence="10 11">
    <name type="scientific">Corynebacterium maris DSM 45190</name>
    <dbReference type="NCBI Taxonomy" id="1224163"/>
    <lineage>
        <taxon>Bacteria</taxon>
        <taxon>Bacillati</taxon>
        <taxon>Actinomycetota</taxon>
        <taxon>Actinomycetes</taxon>
        <taxon>Mycobacteriales</taxon>
        <taxon>Corynebacteriaceae</taxon>
        <taxon>Corynebacterium</taxon>
    </lineage>
</organism>
<dbReference type="AlphaFoldDB" id="S5THF3"/>
<name>S5THF3_9CORY</name>
<proteinExistence type="inferred from homology"/>
<dbReference type="Gene3D" id="1.10.3720.10">
    <property type="entry name" value="MetI-like"/>
    <property type="match status" value="1"/>
</dbReference>
<accession>S5THF3</accession>
<dbReference type="HOGENOM" id="CLU_036879_0_2_11"/>
<dbReference type="OrthoDB" id="147639at2"/>
<comment type="similarity">
    <text evidence="7">Belongs to the binding-protein-dependent transport system permease family.</text>
</comment>
<dbReference type="Proteomes" id="UP000015388">
    <property type="component" value="Chromosome"/>
</dbReference>
<feature type="transmembrane region" description="Helical" evidence="7">
    <location>
        <begin position="244"/>
        <end position="269"/>
    </location>
</feature>
<keyword evidence="4 7" id="KW-0812">Transmembrane</keyword>
<dbReference type="PROSITE" id="PS50928">
    <property type="entry name" value="ABC_TM1"/>
    <property type="match status" value="1"/>
</dbReference>
<feature type="transmembrane region" description="Helical" evidence="7">
    <location>
        <begin position="289"/>
        <end position="315"/>
    </location>
</feature>
<dbReference type="GO" id="GO:0055085">
    <property type="term" value="P:transmembrane transport"/>
    <property type="evidence" value="ECO:0007669"/>
    <property type="project" value="InterPro"/>
</dbReference>
<evidence type="ECO:0000256" key="4">
    <source>
        <dbReference type="ARBA" id="ARBA00022692"/>
    </source>
</evidence>
<keyword evidence="6 7" id="KW-0472">Membrane</keyword>
<feature type="transmembrane region" description="Helical" evidence="7">
    <location>
        <begin position="187"/>
        <end position="206"/>
    </location>
</feature>
<dbReference type="PATRIC" id="fig|1224163.3.peg.648"/>
<keyword evidence="5 7" id="KW-1133">Transmembrane helix</keyword>
<dbReference type="eggNOG" id="COG0601">
    <property type="taxonomic scope" value="Bacteria"/>
</dbReference>